<reference evidence="2" key="1">
    <citation type="submission" date="2016-11" db="UniProtKB">
        <authorList>
            <consortium name="WormBaseParasite"/>
        </authorList>
    </citation>
    <scope>IDENTIFICATION</scope>
</reference>
<dbReference type="AlphaFoldDB" id="A0A1I8J8R5"/>
<name>A0A1I8J8R5_9PLAT</name>
<dbReference type="Proteomes" id="UP000095280">
    <property type="component" value="Unplaced"/>
</dbReference>
<protein>
    <submittedName>
        <fullName evidence="2">DUF2786 domain-containing protein</fullName>
    </submittedName>
</protein>
<accession>A0A1I8J8R5</accession>
<organism evidence="1 2">
    <name type="scientific">Macrostomum lignano</name>
    <dbReference type="NCBI Taxonomy" id="282301"/>
    <lineage>
        <taxon>Eukaryota</taxon>
        <taxon>Metazoa</taxon>
        <taxon>Spiralia</taxon>
        <taxon>Lophotrochozoa</taxon>
        <taxon>Platyhelminthes</taxon>
        <taxon>Rhabditophora</taxon>
        <taxon>Macrostomorpha</taxon>
        <taxon>Macrostomida</taxon>
        <taxon>Macrostomidae</taxon>
        <taxon>Macrostomum</taxon>
    </lineage>
</organism>
<proteinExistence type="predicted"/>
<sequence length="155" mass="17722">MWQLAVEAATQIRKESLSANGGLYGELHYAIKESCEITVATANHEASRWRDRFIAAKSATTDQTITNFGSIVVDEDDDDGLNRPPAMPAVLYRNMWRITREWAMQLYTVHAKARDRCYGPIPDSDIEHGRRAVAAAQHKEEIWRRRYVGEMPTEE</sequence>
<keyword evidence="1" id="KW-1185">Reference proteome</keyword>
<evidence type="ECO:0000313" key="1">
    <source>
        <dbReference type="Proteomes" id="UP000095280"/>
    </source>
</evidence>
<dbReference type="WBParaSite" id="maker-uti_cns_0046251-snap-gene-0.23-mRNA-1">
    <property type="protein sequence ID" value="maker-uti_cns_0046251-snap-gene-0.23-mRNA-1"/>
    <property type="gene ID" value="maker-uti_cns_0046251-snap-gene-0.23"/>
</dbReference>
<evidence type="ECO:0000313" key="2">
    <source>
        <dbReference type="WBParaSite" id="maker-uti_cns_0046251-snap-gene-0.23-mRNA-1"/>
    </source>
</evidence>